<proteinExistence type="predicted"/>
<dbReference type="Proteomes" id="UP000193925">
    <property type="component" value="Chromosome AFERRI"/>
</dbReference>
<accession>A0ABY1MPF7</accession>
<name>A0ABY1MPF7_9PROT</name>
<gene>
    <name evidence="2" type="ORF">AFERRI_20261</name>
</gene>
<reference evidence="2 3" key="1">
    <citation type="submission" date="2017-03" db="EMBL/GenBank/DDBJ databases">
        <authorList>
            <person name="Regsiter A."/>
            <person name="William W."/>
        </authorList>
    </citation>
    <scope>NUCLEOTIDE SEQUENCE [LARGE SCALE GENOMIC DNA]</scope>
    <source>
        <strain evidence="2">PRJEB5721</strain>
    </source>
</reference>
<organism evidence="2 3">
    <name type="scientific">Acidithiobacillus ferrivorans</name>
    <dbReference type="NCBI Taxonomy" id="160808"/>
    <lineage>
        <taxon>Bacteria</taxon>
        <taxon>Pseudomonadati</taxon>
        <taxon>Pseudomonadota</taxon>
        <taxon>Acidithiobacillia</taxon>
        <taxon>Acidithiobacillales</taxon>
        <taxon>Acidithiobacillaceae</taxon>
        <taxon>Acidithiobacillus</taxon>
    </lineage>
</organism>
<keyword evidence="3" id="KW-1185">Reference proteome</keyword>
<dbReference type="EMBL" id="LT841305">
    <property type="protein sequence ID" value="SMH65479.1"/>
    <property type="molecule type" value="Genomic_DNA"/>
</dbReference>
<keyword evidence="1" id="KW-0472">Membrane</keyword>
<feature type="transmembrane region" description="Helical" evidence="1">
    <location>
        <begin position="12"/>
        <end position="32"/>
    </location>
</feature>
<evidence type="ECO:0000256" key="1">
    <source>
        <dbReference type="SAM" id="Phobius"/>
    </source>
</evidence>
<protein>
    <submittedName>
        <fullName evidence="2">Uncharacterized protein</fullName>
    </submittedName>
</protein>
<evidence type="ECO:0000313" key="2">
    <source>
        <dbReference type="EMBL" id="SMH65479.1"/>
    </source>
</evidence>
<evidence type="ECO:0000313" key="3">
    <source>
        <dbReference type="Proteomes" id="UP000193925"/>
    </source>
</evidence>
<sequence>MGAPLFLSDRPILNALKAVYASSVAVWVILALPSPPSGKYHP</sequence>
<keyword evidence="1" id="KW-0812">Transmembrane</keyword>
<keyword evidence="1" id="KW-1133">Transmembrane helix</keyword>